<feature type="domain" description="ABC transporter" evidence="4">
    <location>
        <begin position="3"/>
        <end position="225"/>
    </location>
</feature>
<keyword evidence="2" id="KW-0547">Nucleotide-binding</keyword>
<dbReference type="PROSITE" id="PS00211">
    <property type="entry name" value="ABC_TRANSPORTER_1"/>
    <property type="match status" value="1"/>
</dbReference>
<dbReference type="FunFam" id="3.40.50.300:FF:000032">
    <property type="entry name" value="Export ABC transporter ATP-binding protein"/>
    <property type="match status" value="1"/>
</dbReference>
<dbReference type="InterPro" id="IPR017911">
    <property type="entry name" value="MacB-like_ATP-bd"/>
</dbReference>
<keyword evidence="3 5" id="KW-0067">ATP-binding</keyword>
<dbReference type="Proteomes" id="UP000051861">
    <property type="component" value="Unassembled WGS sequence"/>
</dbReference>
<protein>
    <submittedName>
        <fullName evidence="5">Macrolide ABC transporter ATP-binding protein</fullName>
    </submittedName>
</protein>
<dbReference type="InterPro" id="IPR003439">
    <property type="entry name" value="ABC_transporter-like_ATP-bd"/>
</dbReference>
<dbReference type="CDD" id="cd03255">
    <property type="entry name" value="ABC_MJ0796_LolCDE_FtsE"/>
    <property type="match status" value="1"/>
</dbReference>
<dbReference type="GO" id="GO:0016887">
    <property type="term" value="F:ATP hydrolysis activity"/>
    <property type="evidence" value="ECO:0007669"/>
    <property type="project" value="InterPro"/>
</dbReference>
<dbReference type="SUPFAM" id="SSF52540">
    <property type="entry name" value="P-loop containing nucleoside triphosphate hydrolases"/>
    <property type="match status" value="1"/>
</dbReference>
<evidence type="ECO:0000256" key="2">
    <source>
        <dbReference type="ARBA" id="ARBA00022741"/>
    </source>
</evidence>
<accession>A0A0S7XND2</accession>
<dbReference type="InterPro" id="IPR015854">
    <property type="entry name" value="ABC_transpr_LolD-like"/>
</dbReference>
<sequence>MMIKLQNLSKVYVSGTLEVVALRDFNLEVDKGEFVSIVGPSGSGKSTLLNILGCLDRPSSGKYFFEGMAVENLSPDELAEIRGRKIGFVFQFFNLFPHMSVLRNLELPMIFAGIGTPKHRMRSAMKMLYEVGLPEKARFSPTELSGGQQQKIGIARALMNRPSLLLADEPTGSIDSQSAERVLSLLRELNHRGVTIILVTHDEGIAHQAKRIVSIYDGKKVRDEILD</sequence>
<dbReference type="GO" id="GO:0005524">
    <property type="term" value="F:ATP binding"/>
    <property type="evidence" value="ECO:0007669"/>
    <property type="project" value="UniProtKB-KW"/>
</dbReference>
<comment type="caution">
    <text evidence="5">The sequence shown here is derived from an EMBL/GenBank/DDBJ whole genome shotgun (WGS) entry which is preliminary data.</text>
</comment>
<name>A0A0S7XND2_UNCSA</name>
<dbReference type="EMBL" id="LIZX01000207">
    <property type="protein sequence ID" value="KPJ63989.1"/>
    <property type="molecule type" value="Genomic_DNA"/>
</dbReference>
<dbReference type="PANTHER" id="PTHR24220:SF86">
    <property type="entry name" value="ABC TRANSPORTER ABCH.1"/>
    <property type="match status" value="1"/>
</dbReference>
<dbReference type="SMART" id="SM00382">
    <property type="entry name" value="AAA"/>
    <property type="match status" value="1"/>
</dbReference>
<dbReference type="GO" id="GO:0005886">
    <property type="term" value="C:plasma membrane"/>
    <property type="evidence" value="ECO:0007669"/>
    <property type="project" value="TreeGrafter"/>
</dbReference>
<evidence type="ECO:0000256" key="3">
    <source>
        <dbReference type="ARBA" id="ARBA00022840"/>
    </source>
</evidence>
<dbReference type="InterPro" id="IPR027417">
    <property type="entry name" value="P-loop_NTPase"/>
</dbReference>
<evidence type="ECO:0000256" key="1">
    <source>
        <dbReference type="ARBA" id="ARBA00022448"/>
    </source>
</evidence>
<evidence type="ECO:0000313" key="5">
    <source>
        <dbReference type="EMBL" id="KPJ63989.1"/>
    </source>
</evidence>
<gene>
    <name evidence="5" type="ORF">AMJ44_13620</name>
</gene>
<dbReference type="Pfam" id="PF00005">
    <property type="entry name" value="ABC_tran"/>
    <property type="match status" value="1"/>
</dbReference>
<evidence type="ECO:0000259" key="4">
    <source>
        <dbReference type="PROSITE" id="PS50893"/>
    </source>
</evidence>
<dbReference type="PROSITE" id="PS50893">
    <property type="entry name" value="ABC_TRANSPORTER_2"/>
    <property type="match status" value="1"/>
</dbReference>
<dbReference type="GO" id="GO:0098796">
    <property type="term" value="C:membrane protein complex"/>
    <property type="evidence" value="ECO:0007669"/>
    <property type="project" value="UniProtKB-ARBA"/>
</dbReference>
<organism evidence="5 6">
    <name type="scientific">candidate division WOR-1 bacterium DG_54_3</name>
    <dbReference type="NCBI Taxonomy" id="1703775"/>
    <lineage>
        <taxon>Bacteria</taxon>
        <taxon>Bacillati</taxon>
        <taxon>Saganbacteria</taxon>
    </lineage>
</organism>
<dbReference type="InterPro" id="IPR003593">
    <property type="entry name" value="AAA+_ATPase"/>
</dbReference>
<dbReference type="AlphaFoldDB" id="A0A0S7XND2"/>
<dbReference type="InterPro" id="IPR017871">
    <property type="entry name" value="ABC_transporter-like_CS"/>
</dbReference>
<dbReference type="GO" id="GO:0022857">
    <property type="term" value="F:transmembrane transporter activity"/>
    <property type="evidence" value="ECO:0007669"/>
    <property type="project" value="UniProtKB-ARBA"/>
</dbReference>
<proteinExistence type="predicted"/>
<dbReference type="Gene3D" id="3.40.50.300">
    <property type="entry name" value="P-loop containing nucleotide triphosphate hydrolases"/>
    <property type="match status" value="1"/>
</dbReference>
<reference evidence="5 6" key="1">
    <citation type="journal article" date="2015" name="Microbiome">
        <title>Genomic resolution of linkages in carbon, nitrogen, and sulfur cycling among widespread estuary sediment bacteria.</title>
        <authorList>
            <person name="Baker B.J."/>
            <person name="Lazar C.S."/>
            <person name="Teske A.P."/>
            <person name="Dick G.J."/>
        </authorList>
    </citation>
    <scope>NUCLEOTIDE SEQUENCE [LARGE SCALE GENOMIC DNA]</scope>
    <source>
        <strain evidence="5">DG_54_3</strain>
    </source>
</reference>
<keyword evidence="1" id="KW-0813">Transport</keyword>
<evidence type="ECO:0000313" key="6">
    <source>
        <dbReference type="Proteomes" id="UP000051861"/>
    </source>
</evidence>
<dbReference type="PANTHER" id="PTHR24220">
    <property type="entry name" value="IMPORT ATP-BINDING PROTEIN"/>
    <property type="match status" value="1"/>
</dbReference>